<dbReference type="GeneID" id="39745637"/>
<dbReference type="PANTHER" id="PTHR23159:SF31">
    <property type="entry name" value="CENTROSOME-ASSOCIATED PROTEIN CEP250 ISOFORM X1"/>
    <property type="match status" value="1"/>
</dbReference>
<accession>A0A1Y1J8V4</accession>
<comment type="caution">
    <text evidence="2">The sequence shown here is derived from an EMBL/GenBank/DDBJ whole genome shotgun (WGS) entry which is preliminary data.</text>
</comment>
<feature type="compositionally biased region" description="Polar residues" evidence="1">
    <location>
        <begin position="1332"/>
        <end position="1349"/>
    </location>
</feature>
<reference evidence="3" key="1">
    <citation type="submission" date="2017-04" db="EMBL/GenBank/DDBJ databases">
        <title>Plasmodium gonderi genome.</title>
        <authorList>
            <person name="Arisue N."/>
            <person name="Honma H."/>
            <person name="Kawai S."/>
            <person name="Tougan T."/>
            <person name="Tanabe K."/>
            <person name="Horii T."/>
        </authorList>
    </citation>
    <scope>NUCLEOTIDE SEQUENCE [LARGE SCALE GENOMIC DNA]</scope>
    <source>
        <strain evidence="3">ATCC 30045</strain>
    </source>
</reference>
<dbReference type="PANTHER" id="PTHR23159">
    <property type="entry name" value="CENTROSOMAL PROTEIN 2"/>
    <property type="match status" value="1"/>
</dbReference>
<dbReference type="Proteomes" id="UP000195521">
    <property type="component" value="Unassembled WGS sequence"/>
</dbReference>
<organism evidence="2 3">
    <name type="scientific">Plasmodium gonderi</name>
    <dbReference type="NCBI Taxonomy" id="77519"/>
    <lineage>
        <taxon>Eukaryota</taxon>
        <taxon>Sar</taxon>
        <taxon>Alveolata</taxon>
        <taxon>Apicomplexa</taxon>
        <taxon>Aconoidasida</taxon>
        <taxon>Haemosporida</taxon>
        <taxon>Plasmodiidae</taxon>
        <taxon>Plasmodium</taxon>
        <taxon>Plasmodium (Plasmodium)</taxon>
    </lineage>
</organism>
<gene>
    <name evidence="2" type="ORF">PGO_010870</name>
</gene>
<dbReference type="OrthoDB" id="10255522at2759"/>
<feature type="compositionally biased region" description="Basic residues" evidence="1">
    <location>
        <begin position="1953"/>
        <end position="1963"/>
    </location>
</feature>
<feature type="region of interest" description="Disordered" evidence="1">
    <location>
        <begin position="1867"/>
        <end position="1963"/>
    </location>
</feature>
<sequence length="1963" mass="229637">MITFKNKIQVNCKKNQASCRDYDYSEKSDKMVQKKREKIIDICKKLNRFKNKVCNSTDYFKYAEVLFNKAGTKCVSRKRKKKHVKEGEHVNSSASKRDMFFRDKINYLEFFDAQKFDIFFEKYAYEAFDEDKQISEKHFTNVLESEKVDFSIEKNASLGQLFPRAILPSEEGTNSCPHKGKEVVEKETEHDRKRILHTTQDGNHSGCVNVKSGNLLDGEVFTNLRNTYVEELPSDNKRKNDKICDSYVHNFMNKKMKLEEQDNGINNKIVPSYEFQINATQLVSRKNDKLKKNKKDISVQEKWMMKGIQTIMSMSKVRTSLNPSTYLEKNITIDEKNFSRKKILIFKISNIMFDHCECKKCYICEEVNKSNYLNLPRRPCNHLGKSKIKHNNNEDKAKCLWTTSNEVLYSIFHKNMFADNEELEDISQVNADSIFLYKLFLNLSLHINALFRICTELLRHNFSNLSFEHWKLSNDSKIIIQLINKYQKEERYVIRFSKYILHVLKRYITKGVNYSEKQIHKSCRHPLNGVVTEFELFTLKKIMKTFQKWERIDLNILILCSQYTIPNEENVFKIEIVNHQLVKHNFALRKIHFCKINNDIIAILRKYLAIFCDPNLDVRHERGNGTFLSDMEMDTSQIRKSTENPNDVNISGYNVYENCFTSLFQNLKNVESVKVKGTIELGNSTGKVTQITDRAIKYGSKDRHKNNDIDGYTGIFTHDWRRKKNFDFDELQNLNSLSRDNNHTTNHMNIIMYLNTILTSEISYSENIRVQTKKEVEQTNNLLVDVKKLHDFLKRNMKNVQNVGTIDRELTTKMEEMRKNTEIISYHDVKDMHLEEQTTLDENEIYQDIYKRNTEIFNYINDAHVQGKHASNYDILEKKNFVDDLLLFTNYTNENITGESFEGKEMFHHFYKNNDNICMVRCIIREISQHLDKLYMNASHPCNEFTSQTDAVTCMEHSKGSSKQNEGINELVEELEKLKREGSQYGEFLEREKKLSTKLNIEIERQKKIINEMQIQIDNERKRSEELNLHFEREKLLNDVAFAELEGEKERSNSLEKELDVERERSNSLEKELDAERERSDSLEKKLDVEMERNDSLEKELSVERERSDSLEKELDVEIERSDSLEKELDAERERGDSMEKELDAERERSDSLEKKLDVEMERNDSLEKELDAERERGDSLEKELSVERERSDSLRKELEEERHIIASLRKGSEEGKQNEELEKALEKEKERSDEMKKELEEEKERSDEMKKELEEEKERSDEMKKELEEEKERSYEMKKELEEEKERSDEMKKKLEEEKERSDEMKKKLEEEKERSNEMKKELEEEKEINAMNNSQLENQRKQTTQQGKELEEMKKKMYEGTNRNGNIEMKNEKGGILLCMLNNLNEAIDIVENGEIEKTLLPNIENQKEKINIKKKKGNKKIRDENEGQDAKKYGKLYDEYVETMVKNETLEIEHEQMMIHINEKIQKFNEKVKYFDDKIEHYKDMCDAYEKKNMHIGICIQRIQELINDIQSSGDLSNVNYVEKVANIKQLAKEIKEKYISHTVGTNNLLLNEIVMEKNMLLTKLTILEKEKQNHMMKGEIANIENGTDDELSKYMDEMNFKSYNDLFAFHLSILNELSLIKKWYSQFVEENLMKCREYENEIAGLNKILKDKEREIGISDENCKSLLLEVENLKYILNDLFTCGWNKSNRGEGGKAIAKRDNEPHRMVQEGPALGVKKESELKMNIEPVPVVDVEPVPVVDVEPVSVVDVEPVSVVDVEPVSVVDVEPVSVVDVEPVSVVDVEPVPIVDIEPVSVLNVEPIPLVSVQPASVVDIEPVLVVNVEPTSIVMIEKGSPLIDVGGDFSEIAAKSIDSSCLLSNPISVSSESSKNLNSNDAKISSRGRKIAGRKRQSRGKGTSKSISENKMNNNMNESKSSRTSSRRGIAKSNNLEKFSDLNINDCKDEDSRRKYQLRSSTKRK</sequence>
<evidence type="ECO:0000313" key="2">
    <source>
        <dbReference type="EMBL" id="GAW78939.1"/>
    </source>
</evidence>
<keyword evidence="3" id="KW-1185">Reference proteome</keyword>
<dbReference type="RefSeq" id="XP_028541528.1">
    <property type="nucleotide sequence ID" value="XM_028685727.1"/>
</dbReference>
<protein>
    <submittedName>
        <fullName evidence="2">Uncharacterized protein</fullName>
    </submittedName>
</protein>
<feature type="compositionally biased region" description="Low complexity" evidence="1">
    <location>
        <begin position="1902"/>
        <end position="1917"/>
    </location>
</feature>
<evidence type="ECO:0000313" key="3">
    <source>
        <dbReference type="Proteomes" id="UP000195521"/>
    </source>
</evidence>
<name>A0A1Y1J8V4_PLAGO</name>
<evidence type="ECO:0000256" key="1">
    <source>
        <dbReference type="SAM" id="MobiDB-lite"/>
    </source>
</evidence>
<feature type="compositionally biased region" description="Low complexity" evidence="1">
    <location>
        <begin position="1867"/>
        <end position="1878"/>
    </location>
</feature>
<feature type="compositionally biased region" description="Basic residues" evidence="1">
    <location>
        <begin position="1884"/>
        <end position="1897"/>
    </location>
</feature>
<proteinExistence type="predicted"/>
<feature type="compositionally biased region" description="Basic and acidic residues" evidence="1">
    <location>
        <begin position="1047"/>
        <end position="1325"/>
    </location>
</feature>
<dbReference type="EMBL" id="BDQF01000001">
    <property type="protein sequence ID" value="GAW78939.1"/>
    <property type="molecule type" value="Genomic_DNA"/>
</dbReference>
<feature type="region of interest" description="Disordered" evidence="1">
    <location>
        <begin position="1047"/>
        <end position="1352"/>
    </location>
</feature>
<dbReference type="OMA" id="RKIYFCK"/>